<dbReference type="NCBIfam" id="TIGR03709">
    <property type="entry name" value="PPK2_rel_1"/>
    <property type="match status" value="1"/>
</dbReference>
<keyword evidence="2 4" id="KW-0418">Kinase</keyword>
<dbReference type="Gene3D" id="3.40.50.300">
    <property type="entry name" value="P-loop containing nucleotide triphosphate hydrolases"/>
    <property type="match status" value="1"/>
</dbReference>
<keyword evidence="1" id="KW-0808">Transferase</keyword>
<dbReference type="InterPro" id="IPR022488">
    <property type="entry name" value="PPK2-related"/>
</dbReference>
<dbReference type="EMBL" id="SSSN01000015">
    <property type="protein sequence ID" value="THG29156.1"/>
    <property type="molecule type" value="Genomic_DNA"/>
</dbReference>
<dbReference type="InterPro" id="IPR016898">
    <property type="entry name" value="Polyphosphate_phosphotransfera"/>
</dbReference>
<evidence type="ECO:0000256" key="1">
    <source>
        <dbReference type="ARBA" id="ARBA00022679"/>
    </source>
</evidence>
<dbReference type="SUPFAM" id="SSF52540">
    <property type="entry name" value="P-loop containing nucleoside triphosphate hydrolases"/>
    <property type="match status" value="1"/>
</dbReference>
<dbReference type="PANTHER" id="PTHR34383:SF3">
    <property type="entry name" value="POLYPHOSPHATE:AMP PHOSPHOTRANSFERASE"/>
    <property type="match status" value="1"/>
</dbReference>
<dbReference type="Proteomes" id="UP000307380">
    <property type="component" value="Unassembled WGS sequence"/>
</dbReference>
<evidence type="ECO:0000259" key="3">
    <source>
        <dbReference type="Pfam" id="PF03976"/>
    </source>
</evidence>
<dbReference type="RefSeq" id="WP_136425545.1">
    <property type="nucleotide sequence ID" value="NZ_SSSN01000015.1"/>
</dbReference>
<evidence type="ECO:0000313" key="4">
    <source>
        <dbReference type="EMBL" id="THG29156.1"/>
    </source>
</evidence>
<comment type="caution">
    <text evidence="4">The sequence shown here is derived from an EMBL/GenBank/DDBJ whole genome shotgun (WGS) entry which is preliminary data.</text>
</comment>
<reference evidence="4 5" key="1">
    <citation type="submission" date="2019-04" db="EMBL/GenBank/DDBJ databases">
        <authorList>
            <person name="Jiang L."/>
        </authorList>
    </citation>
    <scope>NUCLEOTIDE SEQUENCE [LARGE SCALE GENOMIC DNA]</scope>
    <source>
        <strain evidence="4 5">YIM 131861</strain>
    </source>
</reference>
<sequence length="285" mass="31949">MAGIEKFWDDDPTSLLRVHDGFVLDEARAADTPGFSGKKKDAEKALAEGADVLSDLQDMFFAASTLGARGSILLVLQAMDTAGKGGITKHVMGAVAPGGIAYHAFKAPTAEERAHDFLWRINRELPPAGQIGVFDRSHYEDVLIGSVRQLAPPAEIDERFVAINNFERRLTETGTTVIKVMLHISSDEQKERLSARLDRPDKHWKYNPTDVDERMRWAEYQKAYQRVFDLTSTANAPWYVVPGNHKWYARLAVQHLLIDALRDIDPAYPTADYDVELEKKRLAAT</sequence>
<dbReference type="Pfam" id="PF03976">
    <property type="entry name" value="PPK2"/>
    <property type="match status" value="1"/>
</dbReference>
<name>A0A4S4FJ59_9MICO</name>
<dbReference type="PIRSF" id="PIRSF028756">
    <property type="entry name" value="PPK2_prd"/>
    <property type="match status" value="1"/>
</dbReference>
<feature type="domain" description="Polyphosphate kinase-2-related" evidence="3">
    <location>
        <begin position="39"/>
        <end position="263"/>
    </location>
</feature>
<organism evidence="4 5">
    <name type="scientific">Orlajensenia flava</name>
    <dbReference type="NCBI Taxonomy" id="2565934"/>
    <lineage>
        <taxon>Bacteria</taxon>
        <taxon>Bacillati</taxon>
        <taxon>Actinomycetota</taxon>
        <taxon>Actinomycetes</taxon>
        <taxon>Micrococcales</taxon>
        <taxon>Microbacteriaceae</taxon>
        <taxon>Orlajensenia</taxon>
    </lineage>
</organism>
<dbReference type="PANTHER" id="PTHR34383">
    <property type="entry name" value="POLYPHOSPHATE:AMP PHOSPHOTRANSFERASE-RELATED"/>
    <property type="match status" value="1"/>
</dbReference>
<proteinExistence type="predicted"/>
<dbReference type="OrthoDB" id="9775224at2"/>
<evidence type="ECO:0000313" key="5">
    <source>
        <dbReference type="Proteomes" id="UP000307380"/>
    </source>
</evidence>
<dbReference type="InterPro" id="IPR027417">
    <property type="entry name" value="P-loop_NTPase"/>
</dbReference>
<protein>
    <submittedName>
        <fullName evidence="4">Polyphosphate kinase 2 family protein</fullName>
    </submittedName>
</protein>
<evidence type="ECO:0000256" key="2">
    <source>
        <dbReference type="ARBA" id="ARBA00022777"/>
    </source>
</evidence>
<dbReference type="GO" id="GO:0006797">
    <property type="term" value="P:polyphosphate metabolic process"/>
    <property type="evidence" value="ECO:0007669"/>
    <property type="project" value="InterPro"/>
</dbReference>
<dbReference type="AlphaFoldDB" id="A0A4S4FJ59"/>
<dbReference type="InterPro" id="IPR022300">
    <property type="entry name" value="PPK2-rel_1"/>
</dbReference>
<gene>
    <name evidence="4" type="ORF">E6C70_16245</name>
</gene>
<keyword evidence="5" id="KW-1185">Reference proteome</keyword>
<accession>A0A4S4FJ59</accession>
<dbReference type="GO" id="GO:0008976">
    <property type="term" value="F:polyphosphate kinase activity"/>
    <property type="evidence" value="ECO:0007669"/>
    <property type="project" value="InterPro"/>
</dbReference>